<evidence type="ECO:0000313" key="1">
    <source>
        <dbReference type="EMBL" id="ABP85768.1"/>
    </source>
</evidence>
<organism evidence="1">
    <name type="scientific">Ectopseudomonas mendocina (strain ymp)</name>
    <name type="common">Pseudomonas mendocina</name>
    <dbReference type="NCBI Taxonomy" id="399739"/>
    <lineage>
        <taxon>Bacteria</taxon>
        <taxon>Pseudomonadati</taxon>
        <taxon>Pseudomonadota</taxon>
        <taxon>Gammaproteobacteria</taxon>
        <taxon>Pseudomonadales</taxon>
        <taxon>Pseudomonadaceae</taxon>
        <taxon>Ectopseudomonas</taxon>
    </lineage>
</organism>
<dbReference type="HOGENOM" id="CLU_939635_0_0_6"/>
<protein>
    <submittedName>
        <fullName evidence="1">Uncharacterized protein</fullName>
    </submittedName>
</protein>
<reference evidence="1" key="1">
    <citation type="submission" date="2007-04" db="EMBL/GenBank/DDBJ databases">
        <title>Complete sequence of Pseudomonas mendocina ymp.</title>
        <authorList>
            <consortium name="US DOE Joint Genome Institute"/>
            <person name="Copeland A."/>
            <person name="Lucas S."/>
            <person name="Lapidus A."/>
            <person name="Barry K."/>
            <person name="Glavina del Rio T."/>
            <person name="Dalin E."/>
            <person name="Tice H."/>
            <person name="Pitluck S."/>
            <person name="Kiss H."/>
            <person name="Brettin T."/>
            <person name="Detter J.C."/>
            <person name="Bruce D."/>
            <person name="Han C."/>
            <person name="Schmutz J."/>
            <person name="Larimer F."/>
            <person name="Land M."/>
            <person name="Hauser L."/>
            <person name="Kyrpides N."/>
            <person name="Mikhailova N."/>
            <person name="Hersman L."/>
            <person name="Dubois J."/>
            <person name="Maurice P."/>
            <person name="Richardson P."/>
        </authorList>
    </citation>
    <scope>NUCLEOTIDE SEQUENCE [LARGE SCALE GENOMIC DNA]</scope>
    <source>
        <strain evidence="1">Ymp</strain>
    </source>
</reference>
<proteinExistence type="predicted"/>
<dbReference type="EMBL" id="CP000680">
    <property type="protein sequence ID" value="ABP85768.1"/>
    <property type="molecule type" value="Genomic_DNA"/>
</dbReference>
<dbReference type="STRING" id="399739.Pmen_3013"/>
<dbReference type="eggNOG" id="ENOG50315TJ">
    <property type="taxonomic scope" value="Bacteria"/>
</dbReference>
<dbReference type="AlphaFoldDB" id="A4XWQ2"/>
<sequence>MGNSRLRLPHCKGRFRSDLPAMSLSDSSPLSTRLTALAQRLGLIGRGSRQIFARASALRLPFKVLPAPETSICWHANPHLQRLIDLPRGALSGPVQEDKAQAHSALTQVVEAEAQQLQTFDLRLIHGFACATAGSQSYASFEDYAASEHCKQVRIISYKDFVKTISLALPRFLAGEPIELRQASWRGAQTFWAGEHQGEAFAGAIAYARRRGLEVMLPAKLVRYRLSQPGLENLQARYHVLAMPGEAWSDPSFMGLLLDNGLPYARLSLLKTVGAPEFLLLPKEHPEATALGEGLRLAGAPDVLGYLHQLGL</sequence>
<dbReference type="Pfam" id="PF20390">
    <property type="entry name" value="DUF6685"/>
    <property type="match status" value="1"/>
</dbReference>
<gene>
    <name evidence="1" type="ordered locus">Pmen_3013</name>
</gene>
<dbReference type="InterPro" id="IPR046507">
    <property type="entry name" value="DUF6685"/>
</dbReference>
<name>A4XWQ2_ECTM1</name>
<accession>A4XWQ2</accession>
<dbReference type="KEGG" id="pmy:Pmen_3013"/>